<dbReference type="RefSeq" id="WP_245791093.1">
    <property type="nucleotide sequence ID" value="NZ_JBHSHK010000002.1"/>
</dbReference>
<dbReference type="EMBL" id="JXKQ01000019">
    <property type="protein sequence ID" value="OJG42190.1"/>
    <property type="molecule type" value="Genomic_DNA"/>
</dbReference>
<dbReference type="Proteomes" id="UP000182077">
    <property type="component" value="Unassembled WGS sequence"/>
</dbReference>
<dbReference type="AlphaFoldDB" id="A0A1L8TD08"/>
<gene>
    <name evidence="1" type="ORF">RV04_GL000797</name>
</gene>
<reference evidence="1 2" key="1">
    <citation type="submission" date="2014-12" db="EMBL/GenBank/DDBJ databases">
        <title>Draft genome sequences of 29 type strains of Enterococci.</title>
        <authorList>
            <person name="Zhong Z."/>
            <person name="Sun Z."/>
            <person name="Liu W."/>
            <person name="Zhang W."/>
            <person name="Zhang H."/>
        </authorList>
    </citation>
    <scope>NUCLEOTIDE SEQUENCE [LARGE SCALE GENOMIC DNA]</scope>
    <source>
        <strain evidence="1 2">DSM 17122</strain>
    </source>
</reference>
<evidence type="ECO:0000313" key="1">
    <source>
        <dbReference type="EMBL" id="OJG42190.1"/>
    </source>
</evidence>
<evidence type="ECO:0000313" key="2">
    <source>
        <dbReference type="Proteomes" id="UP000182077"/>
    </source>
</evidence>
<sequence>MFWNKEDEHDQCSVRMILYKADHIESTTFEGSDLSFIRDKDIRIPIRLSSEDSYYWAASSINGLEESGYNVTVLVDNEIRYCTRPSNLKAKQEPNLLEIKLKDTDSAPEVWYKGERLGEYPECLVDISYHWNTGGTNDNGANDINIEYYSTPDDKYLDKKIIGHKRDA</sequence>
<protein>
    <submittedName>
        <fullName evidence="1">Uncharacterized protein</fullName>
    </submittedName>
</protein>
<name>A0A1L8TD08_9ENTE</name>
<organism evidence="1 2">
    <name type="scientific">Enterococcus hermanniensis</name>
    <dbReference type="NCBI Taxonomy" id="249189"/>
    <lineage>
        <taxon>Bacteria</taxon>
        <taxon>Bacillati</taxon>
        <taxon>Bacillota</taxon>
        <taxon>Bacilli</taxon>
        <taxon>Lactobacillales</taxon>
        <taxon>Enterococcaceae</taxon>
        <taxon>Enterococcus</taxon>
    </lineage>
</organism>
<proteinExistence type="predicted"/>
<accession>A0A1L8TD08</accession>
<keyword evidence="2" id="KW-1185">Reference proteome</keyword>
<comment type="caution">
    <text evidence="1">The sequence shown here is derived from an EMBL/GenBank/DDBJ whole genome shotgun (WGS) entry which is preliminary data.</text>
</comment>